<name>A0A1Q3A172_ZYGRO</name>
<dbReference type="SUPFAM" id="SSF82771">
    <property type="entry name" value="GIY-YIG endonuclease"/>
    <property type="match status" value="1"/>
</dbReference>
<comment type="caution">
    <text evidence="11">Lacks conserved residue(s) required for the propagation of feature annotation.</text>
</comment>
<keyword evidence="3 11" id="KW-0255">Endonuclease</keyword>
<comment type="similarity">
    <text evidence="11">Belongs to the SLX1 family.</text>
</comment>
<dbReference type="GO" id="GO:0017108">
    <property type="term" value="F:5'-flap endonuclease activity"/>
    <property type="evidence" value="ECO:0007669"/>
    <property type="project" value="EnsemblFungi"/>
</dbReference>
<dbReference type="Pfam" id="PF01541">
    <property type="entry name" value="GIY-YIG"/>
    <property type="match status" value="1"/>
</dbReference>
<keyword evidence="5" id="KW-0863">Zinc-finger</keyword>
<dbReference type="GO" id="GO:0008270">
    <property type="term" value="F:zinc ion binding"/>
    <property type="evidence" value="ECO:0007669"/>
    <property type="project" value="UniProtKB-KW"/>
</dbReference>
<dbReference type="GO" id="GO:0000724">
    <property type="term" value="P:double-strand break repair via homologous recombination"/>
    <property type="evidence" value="ECO:0007669"/>
    <property type="project" value="TreeGrafter"/>
</dbReference>
<dbReference type="SMART" id="SM00465">
    <property type="entry name" value="GIYc"/>
    <property type="match status" value="1"/>
</dbReference>
<dbReference type="InterPro" id="IPR027520">
    <property type="entry name" value="Slx1"/>
</dbReference>
<keyword evidence="9 11" id="KW-0234">DNA repair</keyword>
<keyword evidence="7" id="KW-0862">Zinc</keyword>
<keyword evidence="2" id="KW-0479">Metal-binding</keyword>
<dbReference type="InterPro" id="IPR035901">
    <property type="entry name" value="GIY-YIG_endonuc_sf"/>
</dbReference>
<evidence type="ECO:0000256" key="1">
    <source>
        <dbReference type="ARBA" id="ARBA00022722"/>
    </source>
</evidence>
<comment type="cofactor">
    <cofactor evidence="11">
        <name>a divalent metal cation</name>
        <dbReference type="ChEBI" id="CHEBI:60240"/>
    </cofactor>
</comment>
<dbReference type="InterPro" id="IPR048749">
    <property type="entry name" value="SLX1_C"/>
</dbReference>
<evidence type="ECO:0000256" key="6">
    <source>
        <dbReference type="ARBA" id="ARBA00022801"/>
    </source>
</evidence>
<comment type="caution">
    <text evidence="13">The sequence shown here is derived from an EMBL/GenBank/DDBJ whole genome shotgun (WGS) entry which is preliminary data.</text>
</comment>
<dbReference type="OrthoDB" id="24645at2759"/>
<dbReference type="EMBL" id="BDGX01000016">
    <property type="protein sequence ID" value="GAV49429.1"/>
    <property type="molecule type" value="Genomic_DNA"/>
</dbReference>
<dbReference type="InterPro" id="IPR050381">
    <property type="entry name" value="SLX1_endonuclease"/>
</dbReference>
<evidence type="ECO:0000256" key="8">
    <source>
        <dbReference type="ARBA" id="ARBA00023172"/>
    </source>
</evidence>
<dbReference type="CDD" id="cd10455">
    <property type="entry name" value="GIY-YIG_SLX1"/>
    <property type="match status" value="1"/>
</dbReference>
<keyword evidence="10 11" id="KW-0539">Nucleus</keyword>
<dbReference type="OMA" id="HNRGCDF"/>
<evidence type="ECO:0000256" key="4">
    <source>
        <dbReference type="ARBA" id="ARBA00022763"/>
    </source>
</evidence>
<evidence type="ECO:0000256" key="9">
    <source>
        <dbReference type="ARBA" id="ARBA00023204"/>
    </source>
</evidence>
<comment type="function">
    <text evidence="11">Catalytic subunit of the SLX1-SLX4 structure-specific endonuclease that resolves DNA secondary structures generated during DNA repair and recombination. Has endonuclease activity towards branched DNA substrates, introducing single-strand cuts in duplex DNA close to junctions with ss-DNA.</text>
</comment>
<sequence length="299" mass="34608">MDQQSSKPVPVFYCCYLLQSICKRQSFYIGSTPNPVRRLRQHNGILTRGGAYRTRREGTRPWEVIMVVYGFPSKITALQFEHAWQHGYKTHYIADDERIVRNKNGGRTIHHKLGTARLLAKNIYFQRMDLVVHFFNADVESIWIQNKYNINDMGLITVENSPSPTIAPTVENAVDYSESNLKLVEQFLNGFFDRDMGVCQIYRERLTFGEIPCGICQTTFDYTSDNPQLKPFIAFCVHEDCSFVAHLGCLHRYFLDEEQLQDGIRNLIPRYGKCPDCSQIVKWTHLVKYSSMLKSSHGT</sequence>
<dbReference type="Proteomes" id="UP000187013">
    <property type="component" value="Unassembled WGS sequence"/>
</dbReference>
<proteinExistence type="inferred from homology"/>
<evidence type="ECO:0000313" key="14">
    <source>
        <dbReference type="Proteomes" id="UP000187013"/>
    </source>
</evidence>
<dbReference type="Gene3D" id="3.40.1440.10">
    <property type="entry name" value="GIY-YIG endonuclease"/>
    <property type="match status" value="1"/>
</dbReference>
<comment type="subunit">
    <text evidence="11">Forms a heterodimer with SLX4.</text>
</comment>
<accession>A0A1Q3A172</accession>
<comment type="subcellular location">
    <subcellularLocation>
        <location evidence="11">Nucleus</location>
    </subcellularLocation>
</comment>
<dbReference type="PROSITE" id="PS50164">
    <property type="entry name" value="GIY_YIG"/>
    <property type="match status" value="1"/>
</dbReference>
<gene>
    <name evidence="13" type="ORF">ZYGR_0P00720</name>
</gene>
<dbReference type="GO" id="GO:0033557">
    <property type="term" value="C:Slx1-Slx4 complex"/>
    <property type="evidence" value="ECO:0007669"/>
    <property type="project" value="UniProtKB-UniRule"/>
</dbReference>
<dbReference type="AlphaFoldDB" id="A0A1Q3A172"/>
<evidence type="ECO:0000256" key="7">
    <source>
        <dbReference type="ARBA" id="ARBA00022833"/>
    </source>
</evidence>
<dbReference type="GO" id="GO:0006261">
    <property type="term" value="P:DNA-templated DNA replication"/>
    <property type="evidence" value="ECO:0007669"/>
    <property type="project" value="EnsemblFungi"/>
</dbReference>
<evidence type="ECO:0000256" key="2">
    <source>
        <dbReference type="ARBA" id="ARBA00022723"/>
    </source>
</evidence>
<dbReference type="PANTHER" id="PTHR20208">
    <property type="entry name" value="STRUCTURE-SPECIFIC ENDONUCLEASE SUBUNIT SLX1"/>
    <property type="match status" value="1"/>
</dbReference>
<dbReference type="Gene3D" id="3.30.40.10">
    <property type="entry name" value="Zinc/RING finger domain, C3HC4 (zinc finger)"/>
    <property type="match status" value="1"/>
</dbReference>
<evidence type="ECO:0000313" key="13">
    <source>
        <dbReference type="EMBL" id="GAV49429.1"/>
    </source>
</evidence>
<evidence type="ECO:0000256" key="10">
    <source>
        <dbReference type="ARBA" id="ARBA00023242"/>
    </source>
</evidence>
<keyword evidence="1 11" id="KW-0540">Nuclease</keyword>
<feature type="domain" description="GIY-YIG" evidence="12">
    <location>
        <begin position="11"/>
        <end position="94"/>
    </location>
</feature>
<dbReference type="InterPro" id="IPR000305">
    <property type="entry name" value="GIY-YIG_endonuc"/>
</dbReference>
<dbReference type="Pfam" id="PF21202">
    <property type="entry name" value="SLX1_C"/>
    <property type="match status" value="1"/>
</dbReference>
<reference evidence="13 14" key="1">
    <citation type="submission" date="2016-08" db="EMBL/GenBank/DDBJ databases">
        <title>Draft genome sequence of allopolyploid Zygosaccharomyces rouxii.</title>
        <authorList>
            <person name="Watanabe J."/>
            <person name="Uehara K."/>
            <person name="Mogi Y."/>
            <person name="Tsukioka Y."/>
        </authorList>
    </citation>
    <scope>NUCLEOTIDE SEQUENCE [LARGE SCALE GENOMIC DNA]</scope>
    <source>
        <strain evidence="13 14">NBRC 110957</strain>
    </source>
</reference>
<dbReference type="PANTHER" id="PTHR20208:SF10">
    <property type="entry name" value="STRUCTURE-SPECIFIC ENDONUCLEASE SUBUNIT SLX1"/>
    <property type="match status" value="1"/>
</dbReference>
<dbReference type="FunFam" id="3.40.1440.10:FF:000006">
    <property type="entry name" value="Structure-specific endonuclease subunit SLX1"/>
    <property type="match status" value="1"/>
</dbReference>
<dbReference type="eggNOG" id="KOG3005">
    <property type="taxonomic scope" value="Eukaryota"/>
</dbReference>
<evidence type="ECO:0000256" key="11">
    <source>
        <dbReference type="HAMAP-Rule" id="MF_03100"/>
    </source>
</evidence>
<dbReference type="GO" id="GO:0008821">
    <property type="term" value="F:crossover junction DNA endonuclease activity"/>
    <property type="evidence" value="ECO:0007669"/>
    <property type="project" value="TreeGrafter"/>
</dbReference>
<evidence type="ECO:0000256" key="3">
    <source>
        <dbReference type="ARBA" id="ARBA00022759"/>
    </source>
</evidence>
<organism evidence="13 14">
    <name type="scientific">Zygosaccharomyces rouxii</name>
    <dbReference type="NCBI Taxonomy" id="4956"/>
    <lineage>
        <taxon>Eukaryota</taxon>
        <taxon>Fungi</taxon>
        <taxon>Dikarya</taxon>
        <taxon>Ascomycota</taxon>
        <taxon>Saccharomycotina</taxon>
        <taxon>Saccharomycetes</taxon>
        <taxon>Saccharomycetales</taxon>
        <taxon>Saccharomycetaceae</taxon>
        <taxon>Zygosaccharomyces</taxon>
    </lineage>
</organism>
<dbReference type="HAMAP" id="MF_03100">
    <property type="entry name" value="Endonuc_su_Slx1"/>
    <property type="match status" value="1"/>
</dbReference>
<protein>
    <recommendedName>
        <fullName evidence="12">GIY-YIG domain-containing protein</fullName>
    </recommendedName>
</protein>
<evidence type="ECO:0000259" key="12">
    <source>
        <dbReference type="PROSITE" id="PS50164"/>
    </source>
</evidence>
<keyword evidence="6 11" id="KW-0378">Hydrolase</keyword>
<keyword evidence="8 11" id="KW-0233">DNA recombination</keyword>
<keyword evidence="4 11" id="KW-0227">DNA damage</keyword>
<evidence type="ECO:0000256" key="5">
    <source>
        <dbReference type="ARBA" id="ARBA00022771"/>
    </source>
</evidence>
<dbReference type="InterPro" id="IPR013083">
    <property type="entry name" value="Znf_RING/FYVE/PHD"/>
</dbReference>